<dbReference type="AlphaFoldDB" id="A0A0B6ZRY3"/>
<name>A0A0B6ZRY3_9EUPU</name>
<sequence>MLIIYTQPGVLSTQISSYYYHVFSCPDICFEIANRSHFSLGQQTSCTQVAKVHENRCATETLCH</sequence>
<reference evidence="1" key="1">
    <citation type="submission" date="2014-12" db="EMBL/GenBank/DDBJ databases">
        <title>Insight into the proteome of Arion vulgaris.</title>
        <authorList>
            <person name="Aradska J."/>
            <person name="Bulat T."/>
            <person name="Smidak R."/>
            <person name="Sarate P."/>
            <person name="Gangsoo J."/>
            <person name="Sialana F."/>
            <person name="Bilban M."/>
            <person name="Lubec G."/>
        </authorList>
    </citation>
    <scope>NUCLEOTIDE SEQUENCE</scope>
    <source>
        <tissue evidence="1">Skin</tissue>
    </source>
</reference>
<accession>A0A0B6ZRY3</accession>
<organism evidence="1">
    <name type="scientific">Arion vulgaris</name>
    <dbReference type="NCBI Taxonomy" id="1028688"/>
    <lineage>
        <taxon>Eukaryota</taxon>
        <taxon>Metazoa</taxon>
        <taxon>Spiralia</taxon>
        <taxon>Lophotrochozoa</taxon>
        <taxon>Mollusca</taxon>
        <taxon>Gastropoda</taxon>
        <taxon>Heterobranchia</taxon>
        <taxon>Euthyneura</taxon>
        <taxon>Panpulmonata</taxon>
        <taxon>Eupulmonata</taxon>
        <taxon>Stylommatophora</taxon>
        <taxon>Helicina</taxon>
        <taxon>Arionoidea</taxon>
        <taxon>Arionidae</taxon>
        <taxon>Arion</taxon>
    </lineage>
</organism>
<protein>
    <submittedName>
        <fullName evidence="1">Uncharacterized protein</fullName>
    </submittedName>
</protein>
<proteinExistence type="predicted"/>
<evidence type="ECO:0000313" key="1">
    <source>
        <dbReference type="EMBL" id="CEK70470.1"/>
    </source>
</evidence>
<dbReference type="EMBL" id="HACG01023605">
    <property type="protein sequence ID" value="CEK70470.1"/>
    <property type="molecule type" value="Transcribed_RNA"/>
</dbReference>
<gene>
    <name evidence="1" type="primary">ORF74281</name>
</gene>